<name>A0A084SJ87_9BACT</name>
<organism evidence="2 3">
    <name type="scientific">Archangium violaceum Cb vi76</name>
    <dbReference type="NCBI Taxonomy" id="1406225"/>
    <lineage>
        <taxon>Bacteria</taxon>
        <taxon>Pseudomonadati</taxon>
        <taxon>Myxococcota</taxon>
        <taxon>Myxococcia</taxon>
        <taxon>Myxococcales</taxon>
        <taxon>Cystobacterineae</taxon>
        <taxon>Archangiaceae</taxon>
        <taxon>Archangium</taxon>
    </lineage>
</organism>
<sequence>MRARHGRSTLGPVQLNRVGVRYSDQNLWLLFDAALSIGALRIGLEGLGVGSPLTRMEPHFTLHGLEVDYQSEGLEVGASLLRGGVFVYGSRYRRGERVRGV</sequence>
<protein>
    <recommendedName>
        <fullName evidence="1">DUF6603 domain-containing protein</fullName>
    </recommendedName>
</protein>
<proteinExistence type="predicted"/>
<accession>A0A084SJ87</accession>
<feature type="domain" description="DUF6603" evidence="1">
    <location>
        <begin position="9"/>
        <end position="82"/>
    </location>
</feature>
<reference evidence="2 3" key="1">
    <citation type="submission" date="2014-07" db="EMBL/GenBank/DDBJ databases">
        <title>Draft Genome Sequence of Gephyronic Acid Producer, Cystobacter violaceus Strain Cb vi76.</title>
        <authorList>
            <person name="Stevens D.C."/>
            <person name="Young J."/>
            <person name="Carmichael R."/>
            <person name="Tan J."/>
            <person name="Taylor R.E."/>
        </authorList>
    </citation>
    <scope>NUCLEOTIDE SEQUENCE [LARGE SCALE GENOMIC DNA]</scope>
    <source>
        <strain evidence="2 3">Cb vi76</strain>
    </source>
</reference>
<dbReference type="Pfam" id="PF20248">
    <property type="entry name" value="DUF6603"/>
    <property type="match status" value="1"/>
</dbReference>
<comment type="caution">
    <text evidence="2">The sequence shown here is derived from an EMBL/GenBank/DDBJ whole genome shotgun (WGS) entry which is preliminary data.</text>
</comment>
<dbReference type="AlphaFoldDB" id="A0A084SJ87"/>
<evidence type="ECO:0000313" key="2">
    <source>
        <dbReference type="EMBL" id="KFA88522.1"/>
    </source>
</evidence>
<dbReference type="Proteomes" id="UP000028547">
    <property type="component" value="Unassembled WGS sequence"/>
</dbReference>
<evidence type="ECO:0000259" key="1">
    <source>
        <dbReference type="Pfam" id="PF20248"/>
    </source>
</evidence>
<evidence type="ECO:0000313" key="3">
    <source>
        <dbReference type="Proteomes" id="UP000028547"/>
    </source>
</evidence>
<dbReference type="InterPro" id="IPR046538">
    <property type="entry name" value="DUF6603"/>
</dbReference>
<gene>
    <name evidence="2" type="ORF">Q664_40325</name>
</gene>
<dbReference type="EMBL" id="JPMI01000289">
    <property type="protein sequence ID" value="KFA88522.1"/>
    <property type="molecule type" value="Genomic_DNA"/>
</dbReference>